<gene>
    <name evidence="2" type="ORF">DIR46_20525</name>
</gene>
<dbReference type="KEGG" id="mtim:DIR46_20525"/>
<evidence type="ECO:0000313" key="2">
    <source>
        <dbReference type="EMBL" id="AWL06586.1"/>
    </source>
</evidence>
<dbReference type="OrthoDB" id="4265398at2"/>
<dbReference type="GO" id="GO:0051213">
    <property type="term" value="F:dioxygenase activity"/>
    <property type="evidence" value="ECO:0007669"/>
    <property type="project" value="UniProtKB-KW"/>
</dbReference>
<accession>A0A2S2DP26</accession>
<dbReference type="InterPro" id="IPR029068">
    <property type="entry name" value="Glyas_Bleomycin-R_OHBP_Dase"/>
</dbReference>
<proteinExistence type="predicted"/>
<dbReference type="AlphaFoldDB" id="A0A2S2DP26"/>
<dbReference type="InterPro" id="IPR037523">
    <property type="entry name" value="VOC_core"/>
</dbReference>
<dbReference type="PROSITE" id="PS51819">
    <property type="entry name" value="VOC"/>
    <property type="match status" value="1"/>
</dbReference>
<feature type="domain" description="VOC" evidence="1">
    <location>
        <begin position="4"/>
        <end position="129"/>
    </location>
</feature>
<keyword evidence="2" id="KW-0223">Dioxygenase</keyword>
<dbReference type="SUPFAM" id="SSF54593">
    <property type="entry name" value="Glyoxalase/Bleomycin resistance protein/Dihydroxybiphenyl dioxygenase"/>
    <property type="match status" value="1"/>
</dbReference>
<sequence>MSKQQIYVNLPVKNLEASRAFFGALGFGFHPQFSDDNAACMIVSNDHIYVMLLAEPFFQTFISKKIADARTSTEVLLCLSRDSRAAVDDMVAKAVAAGGSIAREAQDHGFMYQHAFEDLDGHIWELAFMEEMQESMPPSEGQ</sequence>
<dbReference type="InterPro" id="IPR053863">
    <property type="entry name" value="Glyoxy/Ble-like_N"/>
</dbReference>
<organism evidence="2 3">
    <name type="scientific">Massilia oculi</name>
    <dbReference type="NCBI Taxonomy" id="945844"/>
    <lineage>
        <taxon>Bacteria</taxon>
        <taxon>Pseudomonadati</taxon>
        <taxon>Pseudomonadota</taxon>
        <taxon>Betaproteobacteria</taxon>
        <taxon>Burkholderiales</taxon>
        <taxon>Oxalobacteraceae</taxon>
        <taxon>Telluria group</taxon>
        <taxon>Massilia</taxon>
    </lineage>
</organism>
<name>A0A2S2DP26_9BURK</name>
<dbReference type="CDD" id="cd09012">
    <property type="entry name" value="VOC_like"/>
    <property type="match status" value="1"/>
</dbReference>
<dbReference type="Pfam" id="PF22677">
    <property type="entry name" value="Ble-like_N"/>
    <property type="match status" value="1"/>
</dbReference>
<dbReference type="Gene3D" id="3.10.180.10">
    <property type="entry name" value="2,3-Dihydroxybiphenyl 1,2-Dioxygenase, domain 1"/>
    <property type="match status" value="1"/>
</dbReference>
<evidence type="ECO:0000259" key="1">
    <source>
        <dbReference type="PROSITE" id="PS51819"/>
    </source>
</evidence>
<keyword evidence="2" id="KW-0560">Oxidoreductase</keyword>
<evidence type="ECO:0000313" key="3">
    <source>
        <dbReference type="Proteomes" id="UP000245820"/>
    </source>
</evidence>
<dbReference type="PANTHER" id="PTHR36503:SF2">
    <property type="entry name" value="BLR2408 PROTEIN"/>
    <property type="match status" value="1"/>
</dbReference>
<dbReference type="PANTHER" id="PTHR36503">
    <property type="entry name" value="BLR2520 PROTEIN"/>
    <property type="match status" value="1"/>
</dbReference>
<protein>
    <submittedName>
        <fullName evidence="2">Glyoxalase/bleomycin resistance/extradiol dioxygenase family protein</fullName>
    </submittedName>
</protein>
<reference evidence="2 3" key="1">
    <citation type="submission" date="2018-05" db="EMBL/GenBank/DDBJ databases">
        <title>Complete genome sequence of Massilia oculi sp. nov. CCUG 43427T (=DSM 26321T), the type strain of M. oculi, and comparison with genome sequences of other Massilia strains.</title>
        <authorList>
            <person name="Zhu B."/>
        </authorList>
    </citation>
    <scope>NUCLEOTIDE SEQUENCE [LARGE SCALE GENOMIC DNA]</scope>
    <source>
        <strain evidence="2 3">CCUG 43427</strain>
    </source>
</reference>
<dbReference type="Proteomes" id="UP000245820">
    <property type="component" value="Chromosome"/>
</dbReference>
<dbReference type="RefSeq" id="WP_109346898.1">
    <property type="nucleotide sequence ID" value="NZ_CP029343.1"/>
</dbReference>
<dbReference type="EMBL" id="CP029343">
    <property type="protein sequence ID" value="AWL06586.1"/>
    <property type="molecule type" value="Genomic_DNA"/>
</dbReference>
<keyword evidence="3" id="KW-1185">Reference proteome</keyword>